<feature type="transmembrane region" description="Helical" evidence="2">
    <location>
        <begin position="267"/>
        <end position="285"/>
    </location>
</feature>
<dbReference type="Pfam" id="PF07907">
    <property type="entry name" value="YibE_F"/>
    <property type="match status" value="1"/>
</dbReference>
<dbReference type="PANTHER" id="PTHR41771">
    <property type="entry name" value="MEMBRANE PROTEIN-RELATED"/>
    <property type="match status" value="1"/>
</dbReference>
<keyword evidence="2" id="KW-1133">Transmembrane helix</keyword>
<feature type="transmembrane region" description="Helical" evidence="2">
    <location>
        <begin position="337"/>
        <end position="355"/>
    </location>
</feature>
<evidence type="ECO:0000256" key="2">
    <source>
        <dbReference type="SAM" id="Phobius"/>
    </source>
</evidence>
<evidence type="ECO:0000313" key="4">
    <source>
        <dbReference type="Proteomes" id="UP000618733"/>
    </source>
</evidence>
<keyword evidence="2" id="KW-0472">Membrane</keyword>
<proteinExistence type="predicted"/>
<feature type="region of interest" description="Disordered" evidence="1">
    <location>
        <begin position="99"/>
        <end position="132"/>
    </location>
</feature>
<dbReference type="RefSeq" id="WP_200132287.1">
    <property type="nucleotide sequence ID" value="NZ_JAEHOI010000007.1"/>
</dbReference>
<gene>
    <name evidence="3" type="ORF">JD292_08315</name>
</gene>
<dbReference type="Proteomes" id="UP000618733">
    <property type="component" value="Unassembled WGS sequence"/>
</dbReference>
<feature type="region of interest" description="Disordered" evidence="1">
    <location>
        <begin position="180"/>
        <end position="199"/>
    </location>
</feature>
<name>A0A934QF18_9MICO</name>
<feature type="transmembrane region" description="Helical" evidence="2">
    <location>
        <begin position="396"/>
        <end position="419"/>
    </location>
</feature>
<evidence type="ECO:0000256" key="1">
    <source>
        <dbReference type="SAM" id="MobiDB-lite"/>
    </source>
</evidence>
<feature type="transmembrane region" description="Helical" evidence="2">
    <location>
        <begin position="216"/>
        <end position="233"/>
    </location>
</feature>
<reference evidence="3" key="1">
    <citation type="submission" date="2020-12" db="EMBL/GenBank/DDBJ databases">
        <title>Leucobacter sp. CAS2, isolated from Chromium sludge.</title>
        <authorList>
            <person name="Xu Z."/>
        </authorList>
    </citation>
    <scope>NUCLEOTIDE SEQUENCE</scope>
    <source>
        <strain evidence="3">CSA2</strain>
    </source>
</reference>
<accession>A0A934QF18</accession>
<comment type="caution">
    <text evidence="3">The sequence shown here is derived from an EMBL/GenBank/DDBJ whole genome shotgun (WGS) entry which is preliminary data.</text>
</comment>
<evidence type="ECO:0000313" key="3">
    <source>
        <dbReference type="EMBL" id="MBK0422077.1"/>
    </source>
</evidence>
<sequence length="482" mass="48743">MRIRELLQHWTAPHQHGVATGPATEVATASAPARAVRVAVTIVLSVSAAATVFGAIALWPNYGEAAKVASSAEFSAADVRYEQGEILTLDEGCAQQGGTSLLGQADAGTQQGGGSEADSGAAPGTTPERAAPRCRTAGIGILSGPDHGQVVDVPLRGSLAHAGLREGDRVELMAMPTAVTGPVTQGGEGGPDSTAPDATSEYQMRTSYGVTGIDRAVPLLVLAIAFVAAVVAVGRVRGALALAALALSAAVLLGFVLPALVTGGPGVAIGLVASTAIMFVTLYFVHGPSLRTTAALIGTLVGIACITGLAAIASAATRLSGIGDDASSRLSAMSGAIDFRGLLICSILIAGLGVLNDVTITQASAVWELRAAGPALSRREIADRAMRIGRDHIASTVYTVFFAYVGAALSVLILLFLYNRPMLSVLTTEDIAIEIVSTLCGSIGLVLAVPVTTWIAVALAPGPTLDRATRARTIEEAAGAGS</sequence>
<feature type="transmembrane region" description="Helical" evidence="2">
    <location>
        <begin position="38"/>
        <end position="59"/>
    </location>
</feature>
<dbReference type="EMBL" id="JAEHOI010000007">
    <property type="protein sequence ID" value="MBK0422077.1"/>
    <property type="molecule type" value="Genomic_DNA"/>
</dbReference>
<keyword evidence="2" id="KW-0812">Transmembrane</keyword>
<feature type="transmembrane region" description="Helical" evidence="2">
    <location>
        <begin position="240"/>
        <end position="261"/>
    </location>
</feature>
<dbReference type="InterPro" id="IPR012507">
    <property type="entry name" value="YibE_F"/>
</dbReference>
<dbReference type="AlphaFoldDB" id="A0A934QF18"/>
<organism evidence="3 4">
    <name type="scientific">Leucobacter edaphi</name>
    <dbReference type="NCBI Taxonomy" id="2796472"/>
    <lineage>
        <taxon>Bacteria</taxon>
        <taxon>Bacillati</taxon>
        <taxon>Actinomycetota</taxon>
        <taxon>Actinomycetes</taxon>
        <taxon>Micrococcales</taxon>
        <taxon>Microbacteriaceae</taxon>
        <taxon>Leucobacter</taxon>
    </lineage>
</organism>
<feature type="transmembrane region" description="Helical" evidence="2">
    <location>
        <begin position="297"/>
        <end position="317"/>
    </location>
</feature>
<keyword evidence="4" id="KW-1185">Reference proteome</keyword>
<feature type="transmembrane region" description="Helical" evidence="2">
    <location>
        <begin position="431"/>
        <end position="460"/>
    </location>
</feature>
<protein>
    <submittedName>
        <fullName evidence="3">YibE/F family protein</fullName>
    </submittedName>
</protein>
<dbReference type="PANTHER" id="PTHR41771:SF1">
    <property type="entry name" value="MEMBRANE PROTEIN"/>
    <property type="match status" value="1"/>
</dbReference>